<dbReference type="PANTHER" id="PTHR22916">
    <property type="entry name" value="GLYCOSYLTRANSFERASE"/>
    <property type="match status" value="1"/>
</dbReference>
<proteinExistence type="predicted"/>
<dbReference type="GO" id="GO:0016758">
    <property type="term" value="F:hexosyltransferase activity"/>
    <property type="evidence" value="ECO:0007669"/>
    <property type="project" value="UniProtKB-ARBA"/>
</dbReference>
<dbReference type="KEGG" id="fac:FACI_IFERC01G1952"/>
<protein>
    <submittedName>
        <fullName evidence="2">Cell wall biosynthesis glycosyltransferase</fullName>
    </submittedName>
</protein>
<dbReference type="InterPro" id="IPR001173">
    <property type="entry name" value="Glyco_trans_2-like"/>
</dbReference>
<dbReference type="CDD" id="cd00761">
    <property type="entry name" value="Glyco_tranf_GTA_type"/>
    <property type="match status" value="1"/>
</dbReference>
<dbReference type="GeneID" id="16026142"/>
<evidence type="ECO:0000259" key="1">
    <source>
        <dbReference type="Pfam" id="PF00535"/>
    </source>
</evidence>
<accession>S0ARS6</accession>
<dbReference type="AlphaFoldDB" id="S0ARS6"/>
<reference evidence="2 3" key="1">
    <citation type="journal article" date="2007" name="Proc. Natl. Acad. Sci. U.S.A.">
        <title>Genome dynamics in a natural archaeal population.</title>
        <authorList>
            <person name="Allen E.E."/>
            <person name="Tyson G.W."/>
            <person name="Whitaker R.J."/>
            <person name="Detter J.C."/>
            <person name="Richardson P.M."/>
            <person name="Banfield J.F."/>
        </authorList>
    </citation>
    <scope>NUCLEOTIDE SEQUENCE [LARGE SCALE GENOMIC DNA]</scope>
    <source>
        <strain evidence="3">fer1</strain>
    </source>
</reference>
<dbReference type="Proteomes" id="UP000014660">
    <property type="component" value="Chromosome"/>
</dbReference>
<dbReference type="HOGENOM" id="CLU_152987_0_0_2"/>
<dbReference type="SUPFAM" id="SSF53448">
    <property type="entry name" value="Nucleotide-diphospho-sugar transferases"/>
    <property type="match status" value="1"/>
</dbReference>
<dbReference type="Pfam" id="PF00535">
    <property type="entry name" value="Glycos_transf_2"/>
    <property type="match status" value="1"/>
</dbReference>
<gene>
    <name evidence="2" type="ORF">FACI_IFERC00001G1952</name>
</gene>
<dbReference type="RefSeq" id="WP_019841840.1">
    <property type="nucleotide sequence ID" value="NC_021592.1"/>
</dbReference>
<feature type="domain" description="Glycosyltransferase 2-like" evidence="1">
    <location>
        <begin position="10"/>
        <end position="116"/>
    </location>
</feature>
<evidence type="ECO:0000313" key="3">
    <source>
        <dbReference type="Proteomes" id="UP000014660"/>
    </source>
</evidence>
<sequence length="139" mass="16553">MNDNKLPYISIIITAYKRKEFLLNAIKSVINQTLDKNYYEIIIIKNFIDNRIDTYIKNNHITEIVSKEESLFGKLVEALNIANGEIISFLEDDDLFSNNKLEIIYNRFKYNKNLCYYHNNHITVNEKYQKIDSNQETFN</sequence>
<name>S0ARS6_FERAC</name>
<keyword evidence="3" id="KW-1185">Reference proteome</keyword>
<dbReference type="PANTHER" id="PTHR22916:SF3">
    <property type="entry name" value="UDP-GLCNAC:BETAGAL BETA-1,3-N-ACETYLGLUCOSAMINYLTRANSFERASE-LIKE PROTEIN 1"/>
    <property type="match status" value="1"/>
</dbReference>
<dbReference type="EMBL" id="CP004145">
    <property type="protein sequence ID" value="AGO61928.1"/>
    <property type="molecule type" value="Genomic_DNA"/>
</dbReference>
<dbReference type="InterPro" id="IPR029044">
    <property type="entry name" value="Nucleotide-diphossugar_trans"/>
</dbReference>
<organism evidence="2 3">
    <name type="scientific">Ferroplasma acidarmanus Fer1</name>
    <dbReference type="NCBI Taxonomy" id="333146"/>
    <lineage>
        <taxon>Archaea</taxon>
        <taxon>Methanobacteriati</taxon>
        <taxon>Thermoplasmatota</taxon>
        <taxon>Thermoplasmata</taxon>
        <taxon>Thermoplasmatales</taxon>
        <taxon>Ferroplasmaceae</taxon>
        <taxon>Ferroplasma</taxon>
    </lineage>
</organism>
<keyword evidence="2" id="KW-0808">Transferase</keyword>
<evidence type="ECO:0000313" key="2">
    <source>
        <dbReference type="EMBL" id="AGO61928.1"/>
    </source>
</evidence>
<dbReference type="Gene3D" id="3.90.550.10">
    <property type="entry name" value="Spore Coat Polysaccharide Biosynthesis Protein SpsA, Chain A"/>
    <property type="match status" value="1"/>
</dbReference>